<dbReference type="AlphaFoldDB" id="A0A1H9BNP2"/>
<dbReference type="Gene3D" id="2.60.120.1140">
    <property type="entry name" value="Protein of unknown function DUF192"/>
    <property type="match status" value="1"/>
</dbReference>
<proteinExistence type="predicted"/>
<reference evidence="2 3" key="1">
    <citation type="submission" date="2016-10" db="EMBL/GenBank/DDBJ databases">
        <authorList>
            <person name="de Groot N.N."/>
        </authorList>
    </citation>
    <scope>NUCLEOTIDE SEQUENCE [LARGE SCALE GENOMIC DNA]</scope>
    <source>
        <strain evidence="2 3">B7-7</strain>
    </source>
</reference>
<dbReference type="PROSITE" id="PS51257">
    <property type="entry name" value="PROKAR_LIPOPROTEIN"/>
    <property type="match status" value="1"/>
</dbReference>
<dbReference type="PANTHER" id="PTHR37953">
    <property type="entry name" value="UPF0127 PROTEIN MJ1496"/>
    <property type="match status" value="1"/>
</dbReference>
<dbReference type="RefSeq" id="WP_090205480.1">
    <property type="nucleotide sequence ID" value="NZ_FOFO01000010.1"/>
</dbReference>
<feature type="signal peptide" evidence="1">
    <location>
        <begin position="1"/>
        <end position="24"/>
    </location>
</feature>
<dbReference type="EMBL" id="FOFO01000010">
    <property type="protein sequence ID" value="SEP90407.1"/>
    <property type="molecule type" value="Genomic_DNA"/>
</dbReference>
<protein>
    <recommendedName>
        <fullName evidence="4">DUF192 domain-containing protein</fullName>
    </recommendedName>
</protein>
<keyword evidence="1" id="KW-0732">Signal</keyword>
<evidence type="ECO:0000256" key="1">
    <source>
        <dbReference type="SAM" id="SignalP"/>
    </source>
</evidence>
<evidence type="ECO:0000313" key="2">
    <source>
        <dbReference type="EMBL" id="SEP90407.1"/>
    </source>
</evidence>
<dbReference type="STRING" id="867345.SAMN05421693_11012"/>
<gene>
    <name evidence="2" type="ORF">SAMN05421693_11012</name>
</gene>
<dbReference type="OrthoDB" id="5526466at2"/>
<evidence type="ECO:0000313" key="3">
    <source>
        <dbReference type="Proteomes" id="UP000199496"/>
    </source>
</evidence>
<dbReference type="InterPro" id="IPR038695">
    <property type="entry name" value="Saro_0823-like_sf"/>
</dbReference>
<dbReference type="PANTHER" id="PTHR37953:SF1">
    <property type="entry name" value="UPF0127 PROTEIN MJ1496"/>
    <property type="match status" value="1"/>
</dbReference>
<sequence length="153" mass="16899">MNTSQRFLTLLSLLLVTACLPPQAQDRHGAAADLAVISLHIGDHPLTAEVADTAPLRAQGLMFRESLPPDHGMLFVWEQPEPVAMWMLNTPLPLSVAFIDEQGRILNIARMQPHSRTLHHAAGPTRYALEMQQGWFEDRGIQSGDQVQGLPGH</sequence>
<dbReference type="Proteomes" id="UP000199496">
    <property type="component" value="Unassembled WGS sequence"/>
</dbReference>
<accession>A0A1H9BNP2</accession>
<feature type="chain" id="PRO_5011720884" description="DUF192 domain-containing protein" evidence="1">
    <location>
        <begin position="25"/>
        <end position="153"/>
    </location>
</feature>
<name>A0A1H9BNP2_9GAMM</name>
<keyword evidence="3" id="KW-1185">Reference proteome</keyword>
<evidence type="ECO:0008006" key="4">
    <source>
        <dbReference type="Google" id="ProtNLM"/>
    </source>
</evidence>
<dbReference type="Pfam" id="PF02643">
    <property type="entry name" value="DUF192"/>
    <property type="match status" value="1"/>
</dbReference>
<dbReference type="InterPro" id="IPR003795">
    <property type="entry name" value="DUF192"/>
</dbReference>
<organism evidence="2 3">
    <name type="scientific">Ectothiorhodospira magna</name>
    <dbReference type="NCBI Taxonomy" id="867345"/>
    <lineage>
        <taxon>Bacteria</taxon>
        <taxon>Pseudomonadati</taxon>
        <taxon>Pseudomonadota</taxon>
        <taxon>Gammaproteobacteria</taxon>
        <taxon>Chromatiales</taxon>
        <taxon>Ectothiorhodospiraceae</taxon>
        <taxon>Ectothiorhodospira</taxon>
    </lineage>
</organism>